<dbReference type="RefSeq" id="WP_014270413.1">
    <property type="nucleotide sequence ID" value="NC_016633.1"/>
</dbReference>
<dbReference type="OrthoDB" id="1550811at2"/>
<name>G8QXK7_SPHPG</name>
<gene>
    <name evidence="1" type="ordered locus">SpiGrapes_1774</name>
</gene>
<proteinExistence type="predicted"/>
<dbReference type="AlphaFoldDB" id="G8QXK7"/>
<dbReference type="STRING" id="158190.SpiGrapes_1774"/>
<dbReference type="KEGG" id="sgp:SpiGrapes_1774"/>
<reference evidence="1 2" key="1">
    <citation type="submission" date="2011-11" db="EMBL/GenBank/DDBJ databases">
        <title>Complete sequence of Spirochaeta sp. grapes.</title>
        <authorList>
            <consortium name="US DOE Joint Genome Institute"/>
            <person name="Lucas S."/>
            <person name="Han J."/>
            <person name="Lapidus A."/>
            <person name="Cheng J.-F."/>
            <person name="Goodwin L."/>
            <person name="Pitluck S."/>
            <person name="Peters L."/>
            <person name="Ovchinnikova G."/>
            <person name="Munk A.C."/>
            <person name="Detter J.C."/>
            <person name="Han C."/>
            <person name="Tapia R."/>
            <person name="Land M."/>
            <person name="Hauser L."/>
            <person name="Kyrpides N."/>
            <person name="Ivanova N."/>
            <person name="Pagani I."/>
            <person name="Ritalahtilisa K."/>
            <person name="Loeffler F."/>
            <person name="Woyke T."/>
        </authorList>
    </citation>
    <scope>NUCLEOTIDE SEQUENCE [LARGE SCALE GENOMIC DNA]</scope>
    <source>
        <strain evidence="2">ATCC BAA-1885 / DSM 22778 / Grapes</strain>
    </source>
</reference>
<organism evidence="1 2">
    <name type="scientific">Sphaerochaeta pleomorpha (strain ATCC BAA-1885 / DSM 22778 / Grapes)</name>
    <dbReference type="NCBI Taxonomy" id="158190"/>
    <lineage>
        <taxon>Bacteria</taxon>
        <taxon>Pseudomonadati</taxon>
        <taxon>Spirochaetota</taxon>
        <taxon>Spirochaetia</taxon>
        <taxon>Spirochaetales</taxon>
        <taxon>Sphaerochaetaceae</taxon>
        <taxon>Sphaerochaeta</taxon>
    </lineage>
</organism>
<sequence length="153" mass="18019">MKKYIVIIWFILVVLSVSCSTNRDLTWHNANFTHATERTESLVRAINENRPREIYGYLTQDLRERIGEDAFVSNYQEDCTYPYLTPLYLFLAELTLPQRNDGLAVCTVASRLEGEEYTIPIRYENGDYYFFVFKDIVDGSYKDKFANKVVKWI</sequence>
<keyword evidence="2" id="KW-1185">Reference proteome</keyword>
<accession>G8QXK7</accession>
<dbReference type="PROSITE" id="PS51257">
    <property type="entry name" value="PROKAR_LIPOPROTEIN"/>
    <property type="match status" value="1"/>
</dbReference>
<dbReference type="Proteomes" id="UP000005632">
    <property type="component" value="Chromosome"/>
</dbReference>
<evidence type="ECO:0000313" key="2">
    <source>
        <dbReference type="Proteomes" id="UP000005632"/>
    </source>
</evidence>
<evidence type="ECO:0000313" key="1">
    <source>
        <dbReference type="EMBL" id="AEV29570.1"/>
    </source>
</evidence>
<protein>
    <submittedName>
        <fullName evidence="1">Uncharacterized protein</fullName>
    </submittedName>
</protein>
<dbReference type="HOGENOM" id="CLU_1712123_0_0_12"/>
<dbReference type="EMBL" id="CP003155">
    <property type="protein sequence ID" value="AEV29570.1"/>
    <property type="molecule type" value="Genomic_DNA"/>
</dbReference>